<dbReference type="PANTHER" id="PTHR43386:SF1">
    <property type="entry name" value="D,D-DIPEPTIDE TRANSPORT SYSTEM PERMEASE PROTEIN DDPC-RELATED"/>
    <property type="match status" value="1"/>
</dbReference>
<evidence type="ECO:0000256" key="1">
    <source>
        <dbReference type="ARBA" id="ARBA00004651"/>
    </source>
</evidence>
<dbReference type="GO" id="GO:0015833">
    <property type="term" value="P:peptide transport"/>
    <property type="evidence" value="ECO:0007669"/>
    <property type="project" value="UniProtKB-KW"/>
</dbReference>
<evidence type="ECO:0000256" key="8">
    <source>
        <dbReference type="ARBA" id="ARBA00023136"/>
    </source>
</evidence>
<feature type="transmembrane region" description="Helical" evidence="9">
    <location>
        <begin position="134"/>
        <end position="159"/>
    </location>
</feature>
<dbReference type="PROSITE" id="PS50928">
    <property type="entry name" value="ABC_TM1"/>
    <property type="match status" value="1"/>
</dbReference>
<feature type="transmembrane region" description="Helical" evidence="9">
    <location>
        <begin position="37"/>
        <end position="59"/>
    </location>
</feature>
<evidence type="ECO:0000313" key="12">
    <source>
        <dbReference type="Proteomes" id="UP000191897"/>
    </source>
</evidence>
<keyword evidence="7 9" id="KW-1133">Transmembrane helix</keyword>
<evidence type="ECO:0000256" key="7">
    <source>
        <dbReference type="ARBA" id="ARBA00022989"/>
    </source>
</evidence>
<feature type="transmembrane region" description="Helical" evidence="9">
    <location>
        <begin position="206"/>
        <end position="226"/>
    </location>
</feature>
<dbReference type="GO" id="GO:0015031">
    <property type="term" value="P:protein transport"/>
    <property type="evidence" value="ECO:0007669"/>
    <property type="project" value="UniProtKB-KW"/>
</dbReference>
<feature type="transmembrane region" description="Helical" evidence="9">
    <location>
        <begin position="232"/>
        <end position="254"/>
    </location>
</feature>
<keyword evidence="4 9" id="KW-0812">Transmembrane</keyword>
<evidence type="ECO:0000313" key="11">
    <source>
        <dbReference type="EMBL" id="CUX36344.1"/>
    </source>
</evidence>
<feature type="domain" description="ABC transmembrane type-1" evidence="10">
    <location>
        <begin position="99"/>
        <end position="288"/>
    </location>
</feature>
<gene>
    <name evidence="11" type="primary">dppC</name>
    <name evidence="11" type="ORF">AGR4C_Cc80034</name>
</gene>
<dbReference type="RefSeq" id="WP_080866071.1">
    <property type="nucleotide sequence ID" value="NZ_LT009730.1"/>
</dbReference>
<feature type="transmembrane region" description="Helical" evidence="9">
    <location>
        <begin position="165"/>
        <end position="185"/>
    </location>
</feature>
<dbReference type="CDD" id="cd06261">
    <property type="entry name" value="TM_PBP2"/>
    <property type="match status" value="1"/>
</dbReference>
<keyword evidence="2 9" id="KW-0813">Transport</keyword>
<dbReference type="InterPro" id="IPR035906">
    <property type="entry name" value="MetI-like_sf"/>
</dbReference>
<evidence type="ECO:0000256" key="2">
    <source>
        <dbReference type="ARBA" id="ARBA00022448"/>
    </source>
</evidence>
<evidence type="ECO:0000259" key="10">
    <source>
        <dbReference type="PROSITE" id="PS50928"/>
    </source>
</evidence>
<dbReference type="GO" id="GO:0055085">
    <property type="term" value="P:transmembrane transport"/>
    <property type="evidence" value="ECO:0007669"/>
    <property type="project" value="InterPro"/>
</dbReference>
<comment type="subcellular location">
    <subcellularLocation>
        <location evidence="1 9">Cell membrane</location>
        <topology evidence="1 9">Multi-pass membrane protein</topology>
    </subcellularLocation>
</comment>
<comment type="similarity">
    <text evidence="9">Belongs to the binding-protein-dependent transport system permease family.</text>
</comment>
<proteinExistence type="inferred from homology"/>
<keyword evidence="3" id="KW-1003">Cell membrane</keyword>
<evidence type="ECO:0000256" key="4">
    <source>
        <dbReference type="ARBA" id="ARBA00022692"/>
    </source>
</evidence>
<keyword evidence="8 9" id="KW-0472">Membrane</keyword>
<sequence>MTTSLFPSAPAAAMPMTMPKRPSILSRFTDFIRCRHWTFYAGAAIFLVIILLLVIAPWISPYDPAKQNLRLRLNAPSALYWLGTDHLGRDVLSRLLIGGRFTVTIAAITVILSVVIGTFIGIISGRSRGILDEVLMRIVDLLIAIPDVVIAIFLVAIFGPGYGTLIASLTIVGWTPFARLARGLTLSINSREYIRAAEVLGCTRRFIIFRHIIPNTIWPIAAVAFLRFGHKLITVGGLSFLGLGVQPPAADWALMLADAQAYAERMPVLVIAPGLAIFLAALSVTWIGHGLNLETKKTNGH</sequence>
<dbReference type="GO" id="GO:0005886">
    <property type="term" value="C:plasma membrane"/>
    <property type="evidence" value="ECO:0007669"/>
    <property type="project" value="UniProtKB-SubCell"/>
</dbReference>
<dbReference type="Gene3D" id="1.10.3720.10">
    <property type="entry name" value="MetI-like"/>
    <property type="match status" value="1"/>
</dbReference>
<dbReference type="Proteomes" id="UP000191897">
    <property type="component" value="Unassembled WGS sequence"/>
</dbReference>
<dbReference type="InterPro" id="IPR025966">
    <property type="entry name" value="OppC_N"/>
</dbReference>
<dbReference type="SUPFAM" id="SSF161098">
    <property type="entry name" value="MetI-like"/>
    <property type="match status" value="1"/>
</dbReference>
<evidence type="ECO:0000256" key="5">
    <source>
        <dbReference type="ARBA" id="ARBA00022856"/>
    </source>
</evidence>
<dbReference type="InterPro" id="IPR050366">
    <property type="entry name" value="BP-dependent_transpt_permease"/>
</dbReference>
<protein>
    <submittedName>
        <fullName evidence="11">ABC transporter, membrane spanning protein, putative oligopeptide</fullName>
    </submittedName>
</protein>
<dbReference type="GeneID" id="97363933"/>
<keyword evidence="6" id="KW-0653">Protein transport</keyword>
<dbReference type="Pfam" id="PF00528">
    <property type="entry name" value="BPD_transp_1"/>
    <property type="match status" value="1"/>
</dbReference>
<dbReference type="EMBL" id="FBWC01000017">
    <property type="protein sequence ID" value="CUX36344.1"/>
    <property type="molecule type" value="Genomic_DNA"/>
</dbReference>
<feature type="transmembrane region" description="Helical" evidence="9">
    <location>
        <begin position="266"/>
        <end position="287"/>
    </location>
</feature>
<evidence type="ECO:0000256" key="9">
    <source>
        <dbReference type="RuleBase" id="RU363032"/>
    </source>
</evidence>
<dbReference type="InterPro" id="IPR000515">
    <property type="entry name" value="MetI-like"/>
</dbReference>
<dbReference type="AlphaFoldDB" id="A0A1S7QFZ7"/>
<keyword evidence="5" id="KW-0571">Peptide transport</keyword>
<organism evidence="11 12">
    <name type="scientific">Agrobacterium tumefaciens str. Kerr 14</name>
    <dbReference type="NCBI Taxonomy" id="1183424"/>
    <lineage>
        <taxon>Bacteria</taxon>
        <taxon>Pseudomonadati</taxon>
        <taxon>Pseudomonadota</taxon>
        <taxon>Alphaproteobacteria</taxon>
        <taxon>Hyphomicrobiales</taxon>
        <taxon>Rhizobiaceae</taxon>
        <taxon>Rhizobium/Agrobacterium group</taxon>
        <taxon>Agrobacterium</taxon>
        <taxon>Agrobacterium tumefaciens complex</taxon>
    </lineage>
</organism>
<feature type="transmembrane region" description="Helical" evidence="9">
    <location>
        <begin position="101"/>
        <end position="122"/>
    </location>
</feature>
<evidence type="ECO:0000256" key="6">
    <source>
        <dbReference type="ARBA" id="ARBA00022927"/>
    </source>
</evidence>
<evidence type="ECO:0000256" key="3">
    <source>
        <dbReference type="ARBA" id="ARBA00022475"/>
    </source>
</evidence>
<dbReference type="PANTHER" id="PTHR43386">
    <property type="entry name" value="OLIGOPEPTIDE TRANSPORT SYSTEM PERMEASE PROTEIN APPC"/>
    <property type="match status" value="1"/>
</dbReference>
<dbReference type="Pfam" id="PF12911">
    <property type="entry name" value="OppC_N"/>
    <property type="match status" value="1"/>
</dbReference>
<reference evidence="11 12" key="1">
    <citation type="submission" date="2016-01" db="EMBL/GenBank/DDBJ databases">
        <authorList>
            <person name="Oliw E.H."/>
        </authorList>
    </citation>
    <scope>NUCLEOTIDE SEQUENCE [LARGE SCALE GENOMIC DNA]</scope>
    <source>
        <strain evidence="11 12">Kerr 14</strain>
    </source>
</reference>
<name>A0A1S7QFZ7_AGRTU</name>
<accession>A0A1S7QFZ7</accession>